<dbReference type="InterPro" id="IPR026170">
    <property type="entry name" value="FAM173A/B"/>
</dbReference>
<dbReference type="Gene3D" id="3.40.50.150">
    <property type="entry name" value="Vaccinia Virus protein VP39"/>
    <property type="match status" value="1"/>
</dbReference>
<dbReference type="CDD" id="cd02440">
    <property type="entry name" value="AdoMet_MTases"/>
    <property type="match status" value="1"/>
</dbReference>
<dbReference type="Pfam" id="PF13847">
    <property type="entry name" value="Methyltransf_31"/>
    <property type="match status" value="1"/>
</dbReference>
<dbReference type="PANTHER" id="PTHR13610:SF11">
    <property type="entry name" value="METHYLTRANSFERASE DOMAIN-CONTAINING PROTEIN"/>
    <property type="match status" value="1"/>
</dbReference>
<proteinExistence type="predicted"/>
<evidence type="ECO:0000256" key="4">
    <source>
        <dbReference type="SAM" id="SignalP"/>
    </source>
</evidence>
<dbReference type="EMBL" id="VLJN01000025">
    <property type="protein sequence ID" value="TWG83361.1"/>
    <property type="molecule type" value="Genomic_DNA"/>
</dbReference>
<dbReference type="SUPFAM" id="SSF53335">
    <property type="entry name" value="S-adenosyl-L-methionine-dependent methyltransferases"/>
    <property type="match status" value="1"/>
</dbReference>
<gene>
    <name evidence="6" type="ORF">L602_003100000460</name>
</gene>
<name>A0A562BE13_9BURK</name>
<keyword evidence="7" id="KW-1185">Reference proteome</keyword>
<evidence type="ECO:0000256" key="1">
    <source>
        <dbReference type="ARBA" id="ARBA00022603"/>
    </source>
</evidence>
<protein>
    <submittedName>
        <fullName evidence="6">Methyltransferase family protein</fullName>
    </submittedName>
</protein>
<dbReference type="AlphaFoldDB" id="A0A562BE13"/>
<feature type="signal peptide" evidence="4">
    <location>
        <begin position="1"/>
        <end position="24"/>
    </location>
</feature>
<dbReference type="InterPro" id="IPR029063">
    <property type="entry name" value="SAM-dependent_MTases_sf"/>
</dbReference>
<dbReference type="PANTHER" id="PTHR13610">
    <property type="entry name" value="METHYLTRANSFERASE DOMAIN-CONTAINING PROTEIN"/>
    <property type="match status" value="1"/>
</dbReference>
<keyword evidence="3" id="KW-0949">S-adenosyl-L-methionine</keyword>
<reference evidence="6 7" key="1">
    <citation type="submission" date="2019-07" db="EMBL/GenBank/DDBJ databases">
        <title>Genome sequencing of lignin-degrading bacterial isolates.</title>
        <authorList>
            <person name="Gladden J."/>
        </authorList>
    </citation>
    <scope>NUCLEOTIDE SEQUENCE [LARGE SCALE GENOMIC DNA]</scope>
    <source>
        <strain evidence="6 7">J11</strain>
    </source>
</reference>
<keyword evidence="4" id="KW-0732">Signal</keyword>
<accession>A0A562BE13</accession>
<keyword evidence="2 6" id="KW-0808">Transferase</keyword>
<dbReference type="OrthoDB" id="281208at2"/>
<sequence length="281" mass="30475">MMSLRKALVAATVCSLAASGAAWCQTSPSETAPSSPPSVYKPTVGQSGKDVVWVPTSQALVDRMLDMVKLTPQDRLVDLGSGDGRMVITAAKRGATARGIEFNPDMVELSRQAAKAEGVSDRARFERADIFQSDFSDATVVTLFLLPDLNLRLRPTLLNMKPGTRVVSNTFMMDDWEPDESVQAVQGCGGHCSAHKWIVPAKVAGTWSLGDREMVLTQKFQKIEGSVRGKGGSAPITEGRIEGTRISFMVGNERYTGEINGTAMQGKTERGTPWRARLRQL</sequence>
<keyword evidence="1 6" id="KW-0489">Methyltransferase</keyword>
<evidence type="ECO:0000313" key="6">
    <source>
        <dbReference type="EMBL" id="TWG83361.1"/>
    </source>
</evidence>
<dbReference type="Proteomes" id="UP000318141">
    <property type="component" value="Unassembled WGS sequence"/>
</dbReference>
<evidence type="ECO:0000256" key="2">
    <source>
        <dbReference type="ARBA" id="ARBA00022679"/>
    </source>
</evidence>
<evidence type="ECO:0000256" key="3">
    <source>
        <dbReference type="ARBA" id="ARBA00022691"/>
    </source>
</evidence>
<dbReference type="GO" id="GO:0032259">
    <property type="term" value="P:methylation"/>
    <property type="evidence" value="ECO:0007669"/>
    <property type="project" value="UniProtKB-KW"/>
</dbReference>
<evidence type="ECO:0000313" key="7">
    <source>
        <dbReference type="Proteomes" id="UP000318141"/>
    </source>
</evidence>
<evidence type="ECO:0000259" key="5">
    <source>
        <dbReference type="Pfam" id="PF13847"/>
    </source>
</evidence>
<comment type="caution">
    <text evidence="6">The sequence shown here is derived from an EMBL/GenBank/DDBJ whole genome shotgun (WGS) entry which is preliminary data.</text>
</comment>
<feature type="domain" description="Methyltransferase" evidence="5">
    <location>
        <begin position="73"/>
        <end position="184"/>
    </location>
</feature>
<feature type="chain" id="PRO_5021711566" evidence="4">
    <location>
        <begin position="25"/>
        <end position="281"/>
    </location>
</feature>
<dbReference type="InterPro" id="IPR025714">
    <property type="entry name" value="Methyltranfer_dom"/>
</dbReference>
<dbReference type="GO" id="GO:0016279">
    <property type="term" value="F:protein-lysine N-methyltransferase activity"/>
    <property type="evidence" value="ECO:0007669"/>
    <property type="project" value="InterPro"/>
</dbReference>
<organism evidence="6 7">
    <name type="scientific">Cupriavidus gilardii J11</name>
    <dbReference type="NCBI Taxonomy" id="936133"/>
    <lineage>
        <taxon>Bacteria</taxon>
        <taxon>Pseudomonadati</taxon>
        <taxon>Pseudomonadota</taxon>
        <taxon>Betaproteobacteria</taxon>
        <taxon>Burkholderiales</taxon>
        <taxon>Burkholderiaceae</taxon>
        <taxon>Cupriavidus</taxon>
    </lineage>
</organism>